<dbReference type="EMBL" id="JBHUFZ010000016">
    <property type="protein sequence ID" value="MFD1890056.1"/>
    <property type="molecule type" value="Genomic_DNA"/>
</dbReference>
<accession>A0ABW4RV40</accession>
<reference evidence="2" key="1">
    <citation type="journal article" date="2019" name="Int. J. Syst. Evol. Microbiol.">
        <title>The Global Catalogue of Microorganisms (GCM) 10K type strain sequencing project: providing services to taxonomists for standard genome sequencing and annotation.</title>
        <authorList>
            <consortium name="The Broad Institute Genomics Platform"/>
            <consortium name="The Broad Institute Genome Sequencing Center for Infectious Disease"/>
            <person name="Wu L."/>
            <person name="Ma J."/>
        </authorList>
    </citation>
    <scope>NUCLEOTIDE SEQUENCE [LARGE SCALE GENOMIC DNA]</scope>
    <source>
        <strain evidence="2">CAIM 431</strain>
    </source>
</reference>
<protein>
    <recommendedName>
        <fullName evidence="3">Adenylate cyclase</fullName>
    </recommendedName>
</protein>
<dbReference type="RefSeq" id="WP_343873006.1">
    <property type="nucleotide sequence ID" value="NZ_BAAAIX010000013.1"/>
</dbReference>
<keyword evidence="2" id="KW-1185">Reference proteome</keyword>
<dbReference type="InterPro" id="IPR033469">
    <property type="entry name" value="CYTH-like_dom_sf"/>
</dbReference>
<sequence>MAKKQRTLRFEMPFTMGDPSLVTPELGIARAQLKGRKNSFAMDITLLDSPDHRLLRAGIVLAHRVIDGLGEWYLDAPGWGPWLPTRRTEKLGAAGDLPQEFAALVRPFRRHAPLGPVAAVGCQRREWQLLAEPDEQLATVRDDKLTIRRGGVTTARYREVTIRPEQAMTRAQRDHIVDAMLAAGGTPVEDFPSLAERIGAPATGLTDFRGPRPRDRDASLEGFVSWLFSKRLDGIMRADLQLRSGGSDDMDLLRAELADLRREVRSLSFALEPHWREQMEAGIEAVLGTLASRGIAQLGDEYFTVLDMLVVAIRAPRLGDQSQQHAQEALLQQATRGATILFDRAHGLNLAAADDRWAATLMSASQMHALARTLRLLFGKGAKRLEATLEEALALLRAAQMPPTLHEPHIDLDWDPVSAFQEGRHFERRRQEITAARRHFLEQWPDLEKRIRKARKAKS</sequence>
<proteinExistence type="predicted"/>
<organism evidence="1 2">
    <name type="scientific">Luteococcus peritonei</name>
    <dbReference type="NCBI Taxonomy" id="88874"/>
    <lineage>
        <taxon>Bacteria</taxon>
        <taxon>Bacillati</taxon>
        <taxon>Actinomycetota</taxon>
        <taxon>Actinomycetes</taxon>
        <taxon>Propionibacteriales</taxon>
        <taxon>Propionibacteriaceae</taxon>
        <taxon>Luteococcus</taxon>
    </lineage>
</organism>
<name>A0ABW4RV40_9ACTN</name>
<evidence type="ECO:0000313" key="1">
    <source>
        <dbReference type="EMBL" id="MFD1890056.1"/>
    </source>
</evidence>
<comment type="caution">
    <text evidence="1">The sequence shown here is derived from an EMBL/GenBank/DDBJ whole genome shotgun (WGS) entry which is preliminary data.</text>
</comment>
<gene>
    <name evidence="1" type="ORF">ACFSCS_07645</name>
</gene>
<evidence type="ECO:0000313" key="2">
    <source>
        <dbReference type="Proteomes" id="UP001597326"/>
    </source>
</evidence>
<dbReference type="Proteomes" id="UP001597326">
    <property type="component" value="Unassembled WGS sequence"/>
</dbReference>
<dbReference type="SUPFAM" id="SSF55154">
    <property type="entry name" value="CYTH-like phosphatases"/>
    <property type="match status" value="1"/>
</dbReference>
<evidence type="ECO:0008006" key="3">
    <source>
        <dbReference type="Google" id="ProtNLM"/>
    </source>
</evidence>